<comment type="subcellular location">
    <subcellularLocation>
        <location evidence="2 21">Cell inner membrane</location>
        <topology evidence="2 21">Multi-pass membrane protein</topology>
    </subcellularLocation>
</comment>
<evidence type="ECO:0000256" key="6">
    <source>
        <dbReference type="ARBA" id="ARBA00022475"/>
    </source>
</evidence>
<keyword evidence="11" id="KW-0479">Metal-binding</keyword>
<evidence type="ECO:0000256" key="19">
    <source>
        <dbReference type="ARBA" id="ARBA00023209"/>
    </source>
</evidence>
<keyword evidence="14 21" id="KW-0067">ATP-binding</keyword>
<dbReference type="EC" id="2.7.1.107" evidence="4 21"/>
<dbReference type="Pfam" id="PF01219">
    <property type="entry name" value="DAGK_prokar"/>
    <property type="match status" value="1"/>
</dbReference>
<reference evidence="22" key="1">
    <citation type="submission" date="2022-12" db="EMBL/GenBank/DDBJ databases">
        <title>Bacterial isolates from different developmental stages of Nematostella vectensis.</title>
        <authorList>
            <person name="Fraune S."/>
        </authorList>
    </citation>
    <scope>NUCLEOTIDE SEQUENCE</scope>
    <source>
        <strain evidence="22">G21619-S1</strain>
    </source>
</reference>
<dbReference type="PANTHER" id="PTHR34299:SF1">
    <property type="entry name" value="DIACYLGLYCEROL KINASE"/>
    <property type="match status" value="1"/>
</dbReference>
<evidence type="ECO:0000256" key="16">
    <source>
        <dbReference type="ARBA" id="ARBA00022989"/>
    </source>
</evidence>
<evidence type="ECO:0000256" key="15">
    <source>
        <dbReference type="ARBA" id="ARBA00022842"/>
    </source>
</evidence>
<organism evidence="22 23">
    <name type="scientific">Castellaniella denitrificans</name>
    <dbReference type="NCBI Taxonomy" id="56119"/>
    <lineage>
        <taxon>Bacteria</taxon>
        <taxon>Pseudomonadati</taxon>
        <taxon>Pseudomonadota</taxon>
        <taxon>Betaproteobacteria</taxon>
        <taxon>Burkholderiales</taxon>
        <taxon>Alcaligenaceae</taxon>
        <taxon>Castellaniella</taxon>
    </lineage>
</organism>
<dbReference type="GO" id="GO:0016301">
    <property type="term" value="F:kinase activity"/>
    <property type="evidence" value="ECO:0007669"/>
    <property type="project" value="UniProtKB-KW"/>
</dbReference>
<evidence type="ECO:0000256" key="14">
    <source>
        <dbReference type="ARBA" id="ARBA00022840"/>
    </source>
</evidence>
<dbReference type="Gene3D" id="1.10.287.3610">
    <property type="match status" value="1"/>
</dbReference>
<evidence type="ECO:0000256" key="12">
    <source>
        <dbReference type="ARBA" id="ARBA00022741"/>
    </source>
</evidence>
<accession>A0ABT4M6Z4</accession>
<dbReference type="Proteomes" id="UP001068379">
    <property type="component" value="Unassembled WGS sequence"/>
</dbReference>
<evidence type="ECO:0000256" key="3">
    <source>
        <dbReference type="ARBA" id="ARBA00005967"/>
    </source>
</evidence>
<comment type="caution">
    <text evidence="21">Lacks conserved residue(s) required for the propagation of feature annotation.</text>
</comment>
<evidence type="ECO:0000256" key="10">
    <source>
        <dbReference type="ARBA" id="ARBA00022692"/>
    </source>
</evidence>
<evidence type="ECO:0000256" key="11">
    <source>
        <dbReference type="ARBA" id="ARBA00022723"/>
    </source>
</evidence>
<evidence type="ECO:0000256" key="8">
    <source>
        <dbReference type="ARBA" id="ARBA00022519"/>
    </source>
</evidence>
<comment type="similarity">
    <text evidence="3 21">Belongs to the bacterial diacylglycerol kinase family.</text>
</comment>
<keyword evidence="23" id="KW-1185">Reference proteome</keyword>
<evidence type="ECO:0000256" key="20">
    <source>
        <dbReference type="ARBA" id="ARBA00023264"/>
    </source>
</evidence>
<evidence type="ECO:0000256" key="2">
    <source>
        <dbReference type="ARBA" id="ARBA00004429"/>
    </source>
</evidence>
<dbReference type="InterPro" id="IPR033718">
    <property type="entry name" value="DAGK_prok"/>
</dbReference>
<protein>
    <recommendedName>
        <fullName evidence="5 21">Diacylglycerol kinase</fullName>
        <ecNumber evidence="4 21">2.7.1.107</ecNumber>
    </recommendedName>
</protein>
<keyword evidence="15" id="KW-0460">Magnesium</keyword>
<evidence type="ECO:0000256" key="4">
    <source>
        <dbReference type="ARBA" id="ARBA00012133"/>
    </source>
</evidence>
<keyword evidence="13 21" id="KW-0418">Kinase</keyword>
<dbReference type="PANTHER" id="PTHR34299">
    <property type="entry name" value="DIACYLGLYCEROL KINASE"/>
    <property type="match status" value="1"/>
</dbReference>
<name>A0ABT4M6Z4_9BURK</name>
<dbReference type="InterPro" id="IPR036945">
    <property type="entry name" value="DAGK_sf"/>
</dbReference>
<evidence type="ECO:0000256" key="17">
    <source>
        <dbReference type="ARBA" id="ARBA00023098"/>
    </source>
</evidence>
<sequence length="129" mass="13620">MTQPSPYKSTGGLLRIARAIGYSLQGLGAAWRQEAAFRQETALAAIVIPLGLWLGDTAIERLLLAGAPVLVMTVELINSAIETLADAISTEHHPLLGRAKDIGSAAVLLTLLLAGATWAAVLAPRWWPS</sequence>
<dbReference type="CDD" id="cd14264">
    <property type="entry name" value="DAGK_IM"/>
    <property type="match status" value="1"/>
</dbReference>
<dbReference type="InterPro" id="IPR000829">
    <property type="entry name" value="DAGK"/>
</dbReference>
<evidence type="ECO:0000256" key="13">
    <source>
        <dbReference type="ARBA" id="ARBA00022777"/>
    </source>
</evidence>
<gene>
    <name evidence="22" type="ORF">O4H32_13710</name>
</gene>
<evidence type="ECO:0000256" key="1">
    <source>
        <dbReference type="ARBA" id="ARBA00001946"/>
    </source>
</evidence>
<dbReference type="EMBL" id="JAPWHE010000013">
    <property type="protein sequence ID" value="MCZ4331003.1"/>
    <property type="molecule type" value="Genomic_DNA"/>
</dbReference>
<keyword evidence="20 21" id="KW-1208">Phospholipid metabolism</keyword>
<comment type="function">
    <text evidence="21">Catalyzes the ATP-dependent phosphorylation of sn-l,2-diacylglycerol (DAG) to phosphatidic acid. Involved in the recycling of diacylglycerol produced as a by-product during membrane-derived oligosaccharide (MDO) biosynthesis.</text>
</comment>
<evidence type="ECO:0000256" key="21">
    <source>
        <dbReference type="RuleBase" id="RU363065"/>
    </source>
</evidence>
<keyword evidence="17 21" id="KW-0443">Lipid metabolism</keyword>
<comment type="caution">
    <text evidence="22">The sequence shown here is derived from an EMBL/GenBank/DDBJ whole genome shotgun (WGS) entry which is preliminary data.</text>
</comment>
<keyword evidence="12 21" id="KW-0547">Nucleotide-binding</keyword>
<keyword evidence="18 21" id="KW-0472">Membrane</keyword>
<keyword evidence="7" id="KW-0444">Lipid biosynthesis</keyword>
<evidence type="ECO:0000256" key="18">
    <source>
        <dbReference type="ARBA" id="ARBA00023136"/>
    </source>
</evidence>
<evidence type="ECO:0000313" key="23">
    <source>
        <dbReference type="Proteomes" id="UP001068379"/>
    </source>
</evidence>
<evidence type="ECO:0000313" key="22">
    <source>
        <dbReference type="EMBL" id="MCZ4331003.1"/>
    </source>
</evidence>
<evidence type="ECO:0000256" key="7">
    <source>
        <dbReference type="ARBA" id="ARBA00022516"/>
    </source>
</evidence>
<evidence type="ECO:0000256" key="9">
    <source>
        <dbReference type="ARBA" id="ARBA00022679"/>
    </source>
</evidence>
<keyword evidence="8 21" id="KW-0997">Cell inner membrane</keyword>
<keyword evidence="16 21" id="KW-1133">Transmembrane helix</keyword>
<evidence type="ECO:0000256" key="5">
    <source>
        <dbReference type="ARBA" id="ARBA00017575"/>
    </source>
</evidence>
<keyword evidence="10 21" id="KW-0812">Transmembrane</keyword>
<feature type="transmembrane region" description="Helical" evidence="21">
    <location>
        <begin position="105"/>
        <end position="127"/>
    </location>
</feature>
<keyword evidence="9 21" id="KW-0808">Transferase</keyword>
<keyword evidence="6" id="KW-1003">Cell membrane</keyword>
<dbReference type="RefSeq" id="WP_269360069.1">
    <property type="nucleotide sequence ID" value="NZ_JAPWHE010000013.1"/>
</dbReference>
<keyword evidence="19" id="KW-0594">Phospholipid biosynthesis</keyword>
<comment type="catalytic activity">
    <reaction evidence="21">
        <text>a 1,2-diacyl-sn-glycerol + ATP = a 1,2-diacyl-sn-glycero-3-phosphate + ADP + H(+)</text>
        <dbReference type="Rhea" id="RHEA:10272"/>
        <dbReference type="ChEBI" id="CHEBI:15378"/>
        <dbReference type="ChEBI" id="CHEBI:17815"/>
        <dbReference type="ChEBI" id="CHEBI:30616"/>
        <dbReference type="ChEBI" id="CHEBI:58608"/>
        <dbReference type="ChEBI" id="CHEBI:456216"/>
        <dbReference type="EC" id="2.7.1.107"/>
    </reaction>
</comment>
<proteinExistence type="inferred from homology"/>
<comment type="cofactor">
    <cofactor evidence="1">
        <name>Mg(2+)</name>
        <dbReference type="ChEBI" id="CHEBI:18420"/>
    </cofactor>
</comment>